<organism evidence="2 3">
    <name type="scientific">Mycena metata</name>
    <dbReference type="NCBI Taxonomy" id="1033252"/>
    <lineage>
        <taxon>Eukaryota</taxon>
        <taxon>Fungi</taxon>
        <taxon>Dikarya</taxon>
        <taxon>Basidiomycota</taxon>
        <taxon>Agaricomycotina</taxon>
        <taxon>Agaricomycetes</taxon>
        <taxon>Agaricomycetidae</taxon>
        <taxon>Agaricales</taxon>
        <taxon>Marasmiineae</taxon>
        <taxon>Mycenaceae</taxon>
        <taxon>Mycena</taxon>
    </lineage>
</organism>
<dbReference type="EMBL" id="JARKIB010000314">
    <property type="protein sequence ID" value="KAJ7715156.1"/>
    <property type="molecule type" value="Genomic_DNA"/>
</dbReference>
<gene>
    <name evidence="2" type="ORF">B0H16DRAFT_1617054</name>
</gene>
<protein>
    <submittedName>
        <fullName evidence="2">Uncharacterized protein</fullName>
    </submittedName>
</protein>
<evidence type="ECO:0000313" key="3">
    <source>
        <dbReference type="Proteomes" id="UP001215598"/>
    </source>
</evidence>
<feature type="non-terminal residue" evidence="2">
    <location>
        <position position="353"/>
    </location>
</feature>
<sequence length="353" mass="38838">DFVTSGLSRNSSSNVSWGTKIRGAVQVGHGLGEAIRGSLGAADVGPHAYTSSGQIADRGRHEIAQGLARMRGVTTSLPAAPVYDRRHSYPTRQYEEQSSVWSRRSSTRRPRALRFKILRHPYPVEPEPDSGFAGLEGNDRPMPAFVMEPPHPSAPPSQTAYPSHQSYSAPEISIFSHPPRHQRRPLAALLVLRSPAPKFRLLLAHITDPWGMLTSLRPSATCTSRILSTGPLPRTADRQPSPERQRLGRIQSMFLPSGTQTRPASPDGDLGTEHVEPERDPRAPVRKRSISAPTNPHQHESALEHAGYDVLTYNAKDVYPSWPTEEERRAQLQTSTSRGAGGPRLEPVRSVRA</sequence>
<evidence type="ECO:0000313" key="2">
    <source>
        <dbReference type="EMBL" id="KAJ7715156.1"/>
    </source>
</evidence>
<dbReference type="AlphaFoldDB" id="A0AAD7H8R5"/>
<name>A0AAD7H8R5_9AGAR</name>
<accession>A0AAD7H8R5</accession>
<evidence type="ECO:0000256" key="1">
    <source>
        <dbReference type="SAM" id="MobiDB-lite"/>
    </source>
</evidence>
<feature type="compositionally biased region" description="Basic and acidic residues" evidence="1">
    <location>
        <begin position="271"/>
        <end position="283"/>
    </location>
</feature>
<keyword evidence="3" id="KW-1185">Reference proteome</keyword>
<comment type="caution">
    <text evidence="2">The sequence shown here is derived from an EMBL/GenBank/DDBJ whole genome shotgun (WGS) entry which is preliminary data.</text>
</comment>
<feature type="region of interest" description="Disordered" evidence="1">
    <location>
        <begin position="320"/>
        <end position="353"/>
    </location>
</feature>
<dbReference type="Proteomes" id="UP001215598">
    <property type="component" value="Unassembled WGS sequence"/>
</dbReference>
<reference evidence="2" key="1">
    <citation type="submission" date="2023-03" db="EMBL/GenBank/DDBJ databases">
        <title>Massive genome expansion in bonnet fungi (Mycena s.s.) driven by repeated elements and novel gene families across ecological guilds.</title>
        <authorList>
            <consortium name="Lawrence Berkeley National Laboratory"/>
            <person name="Harder C.B."/>
            <person name="Miyauchi S."/>
            <person name="Viragh M."/>
            <person name="Kuo A."/>
            <person name="Thoen E."/>
            <person name="Andreopoulos B."/>
            <person name="Lu D."/>
            <person name="Skrede I."/>
            <person name="Drula E."/>
            <person name="Henrissat B."/>
            <person name="Morin E."/>
            <person name="Kohler A."/>
            <person name="Barry K."/>
            <person name="LaButti K."/>
            <person name="Morin E."/>
            <person name="Salamov A."/>
            <person name="Lipzen A."/>
            <person name="Mereny Z."/>
            <person name="Hegedus B."/>
            <person name="Baldrian P."/>
            <person name="Stursova M."/>
            <person name="Weitz H."/>
            <person name="Taylor A."/>
            <person name="Grigoriev I.V."/>
            <person name="Nagy L.G."/>
            <person name="Martin F."/>
            <person name="Kauserud H."/>
        </authorList>
    </citation>
    <scope>NUCLEOTIDE SEQUENCE</scope>
    <source>
        <strain evidence="2">CBHHK182m</strain>
    </source>
</reference>
<feature type="compositionally biased region" description="Basic and acidic residues" evidence="1">
    <location>
        <begin position="235"/>
        <end position="246"/>
    </location>
</feature>
<proteinExistence type="predicted"/>
<feature type="region of interest" description="Disordered" evidence="1">
    <location>
        <begin position="224"/>
        <end position="301"/>
    </location>
</feature>